<name>A0A8H4JG14_9HYPO</name>
<gene>
    <name evidence="1" type="ORF">F53441_14168</name>
</gene>
<evidence type="ECO:0000313" key="2">
    <source>
        <dbReference type="Proteomes" id="UP000605986"/>
    </source>
</evidence>
<accession>A0A8H4JG14</accession>
<evidence type="ECO:0000313" key="1">
    <source>
        <dbReference type="EMBL" id="KAF4425205.1"/>
    </source>
</evidence>
<comment type="caution">
    <text evidence="1">The sequence shown here is derived from an EMBL/GenBank/DDBJ whole genome shotgun (WGS) entry which is preliminary data.</text>
</comment>
<protein>
    <submittedName>
        <fullName evidence="1">Uncharacterized protein</fullName>
    </submittedName>
</protein>
<dbReference type="Proteomes" id="UP000605986">
    <property type="component" value="Unassembled WGS sequence"/>
</dbReference>
<proteinExistence type="predicted"/>
<reference evidence="1" key="1">
    <citation type="submission" date="2020-01" db="EMBL/GenBank/DDBJ databases">
        <title>Identification and distribution of gene clusters putatively required for synthesis of sphingolipid metabolism inhibitors in phylogenetically diverse species of the filamentous fungus Fusarium.</title>
        <authorList>
            <person name="Kim H.-S."/>
            <person name="Busman M."/>
            <person name="Brown D.W."/>
            <person name="Divon H."/>
            <person name="Uhlig S."/>
            <person name="Proctor R.H."/>
        </authorList>
    </citation>
    <scope>NUCLEOTIDE SEQUENCE</scope>
    <source>
        <strain evidence="1">NRRL 53441</strain>
    </source>
</reference>
<sequence length="76" mass="8107">MSSLLSSYIFDDEGMTLVTCDICAGSFLFLRDPALLCPICLGTKVLRVSYGDLASYLAQLEAWTLANGGTIPPDTA</sequence>
<keyword evidence="2" id="KW-1185">Reference proteome</keyword>
<dbReference type="EMBL" id="JAADJG010001090">
    <property type="protein sequence ID" value="KAF4425205.1"/>
    <property type="molecule type" value="Genomic_DNA"/>
</dbReference>
<dbReference type="AlphaFoldDB" id="A0A8H4JG14"/>
<organism evidence="1 2">
    <name type="scientific">Fusarium austroafricanum</name>
    <dbReference type="NCBI Taxonomy" id="2364996"/>
    <lineage>
        <taxon>Eukaryota</taxon>
        <taxon>Fungi</taxon>
        <taxon>Dikarya</taxon>
        <taxon>Ascomycota</taxon>
        <taxon>Pezizomycotina</taxon>
        <taxon>Sordariomycetes</taxon>
        <taxon>Hypocreomycetidae</taxon>
        <taxon>Hypocreales</taxon>
        <taxon>Nectriaceae</taxon>
        <taxon>Fusarium</taxon>
        <taxon>Fusarium concolor species complex</taxon>
    </lineage>
</organism>
<dbReference type="OrthoDB" id="5087153at2759"/>